<keyword evidence="15" id="KW-1015">Disulfide bond</keyword>
<keyword evidence="19" id="KW-1185">Reference proteome</keyword>
<dbReference type="Gramene" id="RZC54484">
    <property type="protein sequence ID" value="RZC54484"/>
    <property type="gene ID" value="C5167_013338"/>
</dbReference>
<evidence type="ECO:0000313" key="19">
    <source>
        <dbReference type="Proteomes" id="UP000316621"/>
    </source>
</evidence>
<name>A0A4Y7J017_PAPSO</name>
<dbReference type="InterPro" id="IPR028082">
    <property type="entry name" value="Peripla_BP_I"/>
</dbReference>
<evidence type="ECO:0000256" key="8">
    <source>
        <dbReference type="ARBA" id="ARBA00023065"/>
    </source>
</evidence>
<dbReference type="InterPro" id="IPR044440">
    <property type="entry name" value="GABAb_receptor_plant_PBP1"/>
</dbReference>
<reference evidence="18 19" key="1">
    <citation type="journal article" date="2018" name="Science">
        <title>The opium poppy genome and morphinan production.</title>
        <authorList>
            <person name="Guo L."/>
            <person name="Winzer T."/>
            <person name="Yang X."/>
            <person name="Li Y."/>
            <person name="Ning Z."/>
            <person name="He Z."/>
            <person name="Teodor R."/>
            <person name="Lu Y."/>
            <person name="Bowser T.A."/>
            <person name="Graham I.A."/>
            <person name="Ye K."/>
        </authorList>
    </citation>
    <scope>NUCLEOTIDE SEQUENCE [LARGE SCALE GENOMIC DNA]</scope>
    <source>
        <strain evidence="19">cv. HN1</strain>
        <tissue evidence="18">Leaves</tissue>
    </source>
</reference>
<dbReference type="SUPFAM" id="SSF53850">
    <property type="entry name" value="Periplasmic binding protein-like II"/>
    <property type="match status" value="1"/>
</dbReference>
<evidence type="ECO:0000256" key="2">
    <source>
        <dbReference type="ARBA" id="ARBA00008685"/>
    </source>
</evidence>
<dbReference type="InterPro" id="IPR001320">
    <property type="entry name" value="Iontro_rcpt_C"/>
</dbReference>
<keyword evidence="5 16" id="KW-0812">Transmembrane</keyword>
<organism evidence="18 19">
    <name type="scientific">Papaver somniferum</name>
    <name type="common">Opium poppy</name>
    <dbReference type="NCBI Taxonomy" id="3469"/>
    <lineage>
        <taxon>Eukaryota</taxon>
        <taxon>Viridiplantae</taxon>
        <taxon>Streptophyta</taxon>
        <taxon>Embryophyta</taxon>
        <taxon>Tracheophyta</taxon>
        <taxon>Spermatophyta</taxon>
        <taxon>Magnoliopsida</taxon>
        <taxon>Ranunculales</taxon>
        <taxon>Papaveraceae</taxon>
        <taxon>Papaveroideae</taxon>
        <taxon>Papaver</taxon>
    </lineage>
</organism>
<evidence type="ECO:0000256" key="14">
    <source>
        <dbReference type="ARBA" id="ARBA00049638"/>
    </source>
</evidence>
<dbReference type="PANTHER" id="PTHR34836">
    <property type="entry name" value="OS06G0188250 PROTEIN"/>
    <property type="match status" value="1"/>
</dbReference>
<evidence type="ECO:0000256" key="15">
    <source>
        <dbReference type="PIRSR" id="PIRSR037090-50"/>
    </source>
</evidence>
<keyword evidence="4" id="KW-0813">Transport</keyword>
<gene>
    <name evidence="18" type="ORF">C5167_013338</name>
</gene>
<evidence type="ECO:0000256" key="9">
    <source>
        <dbReference type="ARBA" id="ARBA00023136"/>
    </source>
</evidence>
<evidence type="ECO:0000256" key="4">
    <source>
        <dbReference type="ARBA" id="ARBA00022448"/>
    </source>
</evidence>
<dbReference type="CDD" id="cd19990">
    <property type="entry name" value="PBP1_GABAb_receptor_plant"/>
    <property type="match status" value="1"/>
</dbReference>
<evidence type="ECO:0000256" key="13">
    <source>
        <dbReference type="ARBA" id="ARBA00023303"/>
    </source>
</evidence>
<comment type="subunit">
    <text evidence="3">May form heteromers.</text>
</comment>
<evidence type="ECO:0000256" key="3">
    <source>
        <dbReference type="ARBA" id="ARBA00011095"/>
    </source>
</evidence>
<evidence type="ECO:0000256" key="1">
    <source>
        <dbReference type="ARBA" id="ARBA00004141"/>
    </source>
</evidence>
<dbReference type="AlphaFoldDB" id="A0A4Y7J017"/>
<dbReference type="InterPro" id="IPR001828">
    <property type="entry name" value="ANF_lig-bd_rcpt"/>
</dbReference>
<dbReference type="InterPro" id="IPR017103">
    <property type="entry name" value="Iontropic_Glu_rcpt_pln"/>
</dbReference>
<keyword evidence="11" id="KW-0325">Glycoprotein</keyword>
<feature type="transmembrane region" description="Helical" evidence="16">
    <location>
        <begin position="656"/>
        <end position="677"/>
    </location>
</feature>
<feature type="transmembrane region" description="Helical" evidence="16">
    <location>
        <begin position="720"/>
        <end position="738"/>
    </location>
</feature>
<dbReference type="CDD" id="cd13686">
    <property type="entry name" value="GluR_Plant"/>
    <property type="match status" value="1"/>
</dbReference>
<dbReference type="Gene3D" id="3.40.190.10">
    <property type="entry name" value="Periplasmic binding protein-like II"/>
    <property type="match status" value="1"/>
</dbReference>
<evidence type="ECO:0000313" key="18">
    <source>
        <dbReference type="EMBL" id="RZC54484.1"/>
    </source>
</evidence>
<proteinExistence type="inferred from homology"/>
<dbReference type="Pfam" id="PF01094">
    <property type="entry name" value="ANF_receptor"/>
    <property type="match status" value="1"/>
</dbReference>
<keyword evidence="6" id="KW-0732">Signal</keyword>
<dbReference type="Gene3D" id="3.40.50.2300">
    <property type="match status" value="2"/>
</dbReference>
<dbReference type="GO" id="GO:0016020">
    <property type="term" value="C:membrane"/>
    <property type="evidence" value="ECO:0007669"/>
    <property type="project" value="UniProtKB-SubCell"/>
</dbReference>
<evidence type="ECO:0000256" key="7">
    <source>
        <dbReference type="ARBA" id="ARBA00022989"/>
    </source>
</evidence>
<comment type="similarity">
    <text evidence="2">Belongs to the glutamate-gated ion channel (TC 1.A.10.1) family.</text>
</comment>
<dbReference type="FunFam" id="3.40.190.10:FF:000054">
    <property type="entry name" value="Glutamate receptor"/>
    <property type="match status" value="1"/>
</dbReference>
<evidence type="ECO:0000256" key="11">
    <source>
        <dbReference type="ARBA" id="ARBA00023180"/>
    </source>
</evidence>
<evidence type="ECO:0000256" key="6">
    <source>
        <dbReference type="ARBA" id="ARBA00022729"/>
    </source>
</evidence>
<evidence type="ECO:0000256" key="5">
    <source>
        <dbReference type="ARBA" id="ARBA00022692"/>
    </source>
</evidence>
<dbReference type="SUPFAM" id="SSF53822">
    <property type="entry name" value="Periplasmic binding protein-like I"/>
    <property type="match status" value="1"/>
</dbReference>
<dbReference type="InterPro" id="IPR015683">
    <property type="entry name" value="Ionotropic_Glu_rcpt"/>
</dbReference>
<dbReference type="FunFam" id="1.10.287.70:FF:000037">
    <property type="entry name" value="Glutamate receptor"/>
    <property type="match status" value="1"/>
</dbReference>
<keyword evidence="10" id="KW-0675">Receptor</keyword>
<keyword evidence="12" id="KW-1071">Ligand-gated ion channel</keyword>
<dbReference type="SMART" id="SM00079">
    <property type="entry name" value="PBPe"/>
    <property type="match status" value="1"/>
</dbReference>
<dbReference type="Gene3D" id="1.10.287.70">
    <property type="match status" value="1"/>
</dbReference>
<comment type="function">
    <text evidence="14">Glutamate-gated receptor that probably acts as a non-selective cation channel. May be involved in light-signal transduction and calcium homeostasis via the regulation of calcium influx into cells.</text>
</comment>
<dbReference type="Pfam" id="PF10613">
    <property type="entry name" value="Lig_chan-Glu_bd"/>
    <property type="match status" value="1"/>
</dbReference>
<feature type="transmembrane region" description="Helical" evidence="16">
    <location>
        <begin position="907"/>
        <end position="929"/>
    </location>
</feature>
<feature type="transmembrane region" description="Helical" evidence="16">
    <location>
        <begin position="91"/>
        <end position="109"/>
    </location>
</feature>
<dbReference type="GO" id="GO:0015276">
    <property type="term" value="F:ligand-gated monoatomic ion channel activity"/>
    <property type="evidence" value="ECO:0007669"/>
    <property type="project" value="InterPro"/>
</dbReference>
<dbReference type="EMBL" id="CM010717">
    <property type="protein sequence ID" value="RZC54484.1"/>
    <property type="molecule type" value="Genomic_DNA"/>
</dbReference>
<dbReference type="PANTHER" id="PTHR34836:SF1">
    <property type="entry name" value="OS09G0428600 PROTEIN"/>
    <property type="match status" value="1"/>
</dbReference>
<dbReference type="Proteomes" id="UP000316621">
    <property type="component" value="Chromosome 3"/>
</dbReference>
<dbReference type="Pfam" id="PF00060">
    <property type="entry name" value="Lig_chan"/>
    <property type="match status" value="1"/>
</dbReference>
<evidence type="ECO:0000256" key="10">
    <source>
        <dbReference type="ARBA" id="ARBA00023170"/>
    </source>
</evidence>
<feature type="disulfide bond" evidence="15">
    <location>
        <begin position="828"/>
        <end position="888"/>
    </location>
</feature>
<feature type="transmembrane region" description="Helical" evidence="16">
    <location>
        <begin position="689"/>
        <end position="708"/>
    </location>
</feature>
<dbReference type="OMA" id="NYPRPNG"/>
<protein>
    <recommendedName>
        <fullName evidence="17">Ionotropic glutamate receptor C-terminal domain-containing protein</fullName>
    </recommendedName>
</protein>
<sequence length="1069" mass="119276">MVLLVLIRKPKLLNLSVSLVLFYKHLKSFKRNCILQAGEGNTICFWEDLSDADFSTLFSNIYSISSTRSGLLVIVLQLFKEEAMKNSIVKCYKLGTLLLLLFFVFHFLGGHGITVMAEDAKQVDEFKVGVDSDVPEVKACLTSINMALADLNASTGKRRLSFHFRNSKEDIVEAASAAIYLIRKKGVQAIIGPTTSAQTVYMMHLGNRSHVPVISFSATSPSISPVENPYFIRTTLNDSSQVGAIAAIVKYFGWTEAAPLYADTEYGKGIIPYLVDELQNINTRVPYRSVFPSAATDEQIDDELNRLIRMQTRVFIVHMTAPLGVRIFAKAKELDMMAEEYCWVITDGLGDYLSSFSNSVLDTMEGVIGIRPYVPESEKLKSFRVRWKKRFQQEHPNMMDRKLDMFGIWAYDTVVALASAVEKLGSLNPKFNKRNLTALDSSDVERMCVSQIGPELLGKISNITRKDAMSGTFNIVKGQLQNNTFEILNVVGNGYRQIGTWTPSDGIINNTPGTNKSKTADTGWEIQTSGRKLRIGVPVKKGFTEFLKATLNSSDVSGYTVEVFNAAVNNLGYDVPHKFIPFPINNKSKPGSYDGLVQQVIDQKFDAAVGDITITAKRSKFVDFTLPYNEGGVSMIVLAKQDLSKNAWIFLKPLEWKLWVTTGAFFLIIGVAIWILEHRVNREFRGGPHSAYQLGTMLSFSFSTLVFAQKERVLSTLGRIVMGIWLFVVLILTQSYTANLASMLTIKRLEPTYTDVKELIRNGYSVGYQEGSFVLDQLKGMKFHESHLKTYSTPDEFDKLFSMEPSKGGIVAAFEELPYIELLLAKYCDKYMMVGEIYQNDGWSFVFPKGSPLGPDISRSILQLRENGTTKSLKKAAFSSGSTSKRYCPDIDPLGSSTSLKLDSFRVLFWLTGGFVVSAISVFFAMFLWENRQILVDSNTAVSQKFVHLLNEFYKYDEKRLITYFEYQHVRKDQNKAVVHASDTNGLGESACGYLPSEGVVDNEGPLIQAVHQDFGLVCSGDHGADGDSISDEGVDPFLHNIVGGGDQPTPGDANLHQIQLSEIRHRKP</sequence>
<keyword evidence="13" id="KW-0407">Ion channel</keyword>
<feature type="domain" description="Ionotropic glutamate receptor C-terminal" evidence="17">
    <location>
        <begin position="532"/>
        <end position="880"/>
    </location>
</feature>
<dbReference type="PIRSF" id="PIRSF037090">
    <property type="entry name" value="Iontro_Glu-like_rcpt_pln"/>
    <property type="match status" value="1"/>
</dbReference>
<dbReference type="FunFam" id="3.40.50.2300:FF:000188">
    <property type="entry name" value="Glutamate receptor"/>
    <property type="match status" value="1"/>
</dbReference>
<evidence type="ECO:0000256" key="12">
    <source>
        <dbReference type="ARBA" id="ARBA00023286"/>
    </source>
</evidence>
<dbReference type="InterPro" id="IPR019594">
    <property type="entry name" value="Glu/Gly-bd"/>
</dbReference>
<keyword evidence="9 16" id="KW-0472">Membrane</keyword>
<comment type="subcellular location">
    <subcellularLocation>
        <location evidence="1">Membrane</location>
        <topology evidence="1">Multi-pass membrane protein</topology>
    </subcellularLocation>
</comment>
<evidence type="ECO:0000259" key="17">
    <source>
        <dbReference type="SMART" id="SM00079"/>
    </source>
</evidence>
<evidence type="ECO:0000256" key="16">
    <source>
        <dbReference type="SAM" id="Phobius"/>
    </source>
</evidence>
<keyword evidence="7 16" id="KW-1133">Transmembrane helix</keyword>
<accession>A0A4Y7J017</accession>
<keyword evidence="8" id="KW-0406">Ion transport</keyword>